<proteinExistence type="predicted"/>
<reference evidence="1 2" key="1">
    <citation type="submission" date="2017-08" db="EMBL/GenBank/DDBJ databases">
        <title>Complete Genome Sequence of Streptomyces formicae KY5, the formicamycin producer.</title>
        <authorList>
            <person name="Holmes N.A."/>
            <person name="Devine R."/>
            <person name="Qin Z."/>
            <person name="Seipke R.F."/>
            <person name="Wilkinson B."/>
            <person name="Hutchings M.I."/>
        </authorList>
    </citation>
    <scope>NUCLEOTIDE SEQUENCE [LARGE SCALE GENOMIC DNA]</scope>
    <source>
        <strain evidence="1 2">KY5</strain>
    </source>
</reference>
<dbReference type="RefSeq" id="WP_098241275.1">
    <property type="nucleotide sequence ID" value="NZ_CP022685.1"/>
</dbReference>
<keyword evidence="2" id="KW-1185">Reference proteome</keyword>
<organism evidence="1 2">
    <name type="scientific">Streptomyces formicae</name>
    <dbReference type="NCBI Taxonomy" id="1616117"/>
    <lineage>
        <taxon>Bacteria</taxon>
        <taxon>Bacillati</taxon>
        <taxon>Actinomycetota</taxon>
        <taxon>Actinomycetes</taxon>
        <taxon>Kitasatosporales</taxon>
        <taxon>Streptomycetaceae</taxon>
        <taxon>Streptomyces</taxon>
    </lineage>
</organism>
<sequence>MNEFPGSIINEARSAVHSGEGAQYNFYVQAAASRLREQASRRPLVIARADREHLYRRFVPPPRLQQARQLLHDSCAVLLDGIPGSGRRTAALMLLHELPDASGSFHELPDTSDDTTASPLDVHDIHHGDRLLLDLSEVDESRYLGIQEEFSDFRSHLARKSAHLAMVLPHHLSYLLRGELRPLTVGMGRPSPKRLFIRHLRCENISPREDELNGPDLTAHLARAPMRDVAALADRIRRCRDTAGADQGFPHWLAESLAGAADHTARVAADISAEQNGRRKALLLSLAVFHGTLPSAILQATNGLLTVLGHPPDTTPRLEHSDLHAELTAIGAETLPDGRVQFRLQGYDQAVRNHFWTFLPDIRCQLRDWFSTCLTQTGADQSERSAAVARYAEQGLRTHRPEDLTWLAKQWTLSTARADLLPDASQVLALGLADDQHGRFFRQQIYDWSKDTTTSPGLRRVLILVCSEAMARSHPDQALVRLHHLARRSSGTLGADARQAVVGLARTDNRLYRRMLDRLATGIAQGHWATDVDLFLTLADPVRLIRSPSVRDSLALGWTGVLNRPADYWTTRTVGWLNACSDGRYRDPALDVLVAASATDVRASGRLYRVALDWSRADTGDTSRREETVSDLLRKINAAQGITPYSHAV</sequence>
<gene>
    <name evidence="1" type="ORF">KY5_1257</name>
</gene>
<protein>
    <submittedName>
        <fullName evidence="1">Uncharacterized protein</fullName>
    </submittedName>
</protein>
<evidence type="ECO:0000313" key="2">
    <source>
        <dbReference type="Proteomes" id="UP000221011"/>
    </source>
</evidence>
<accession>A0A291Q445</accession>
<dbReference type="EMBL" id="CP022685">
    <property type="protein sequence ID" value="ATL26275.1"/>
    <property type="molecule type" value="Genomic_DNA"/>
</dbReference>
<evidence type="ECO:0000313" key="1">
    <source>
        <dbReference type="EMBL" id="ATL26275.1"/>
    </source>
</evidence>
<dbReference type="Proteomes" id="UP000221011">
    <property type="component" value="Chromosome"/>
</dbReference>
<dbReference type="AlphaFoldDB" id="A0A291Q445"/>
<dbReference type="KEGG" id="sfk:KY5_1257"/>
<name>A0A291Q445_9ACTN</name>